<dbReference type="RefSeq" id="WP_243357946.1">
    <property type="nucleotide sequence ID" value="NZ_JALGBH010000001.1"/>
</dbReference>
<protein>
    <recommendedName>
        <fullName evidence="3">Beta-lactamase-inhibitor-like PepSY-like domain-containing protein</fullName>
    </recommendedName>
</protein>
<name>A0ABS9ZSP2_9SPHI</name>
<evidence type="ECO:0008006" key="3">
    <source>
        <dbReference type="Google" id="ProtNLM"/>
    </source>
</evidence>
<dbReference type="Proteomes" id="UP001165460">
    <property type="component" value="Unassembled WGS sequence"/>
</dbReference>
<keyword evidence="2" id="KW-1185">Reference proteome</keyword>
<dbReference type="PROSITE" id="PS51257">
    <property type="entry name" value="PROKAR_LIPOPROTEIN"/>
    <property type="match status" value="1"/>
</dbReference>
<reference evidence="1" key="1">
    <citation type="submission" date="2022-03" db="EMBL/GenBank/DDBJ databases">
        <authorList>
            <person name="Woo C.Y."/>
        </authorList>
    </citation>
    <scope>NUCLEOTIDE SEQUENCE</scope>
    <source>
        <strain evidence="1">CYS-01</strain>
    </source>
</reference>
<organism evidence="1 2">
    <name type="scientific">Pedobacter montanisoli</name>
    <dbReference type="NCBI Taxonomy" id="2923277"/>
    <lineage>
        <taxon>Bacteria</taxon>
        <taxon>Pseudomonadati</taxon>
        <taxon>Bacteroidota</taxon>
        <taxon>Sphingobacteriia</taxon>
        <taxon>Sphingobacteriales</taxon>
        <taxon>Sphingobacteriaceae</taxon>
        <taxon>Pedobacter</taxon>
    </lineage>
</organism>
<dbReference type="EMBL" id="JALGBH010000001">
    <property type="protein sequence ID" value="MCJ0741387.1"/>
    <property type="molecule type" value="Genomic_DNA"/>
</dbReference>
<comment type="caution">
    <text evidence="1">The sequence shown here is derived from an EMBL/GenBank/DDBJ whole genome shotgun (WGS) entry which is preliminary data.</text>
</comment>
<evidence type="ECO:0000313" key="1">
    <source>
        <dbReference type="EMBL" id="MCJ0741387.1"/>
    </source>
</evidence>
<proteinExistence type="predicted"/>
<sequence length="149" mass="17697">MKAYFKPFLIIIAGFIFSCKQKPLEFIKLDQFSKIDTMPDNGKPYYYKKDVYIVKNYKDNLQNERAVDSFAYKNRAKDLANYTGYTIVMYKHSDKTDIDNLKINPKDFDNYTFDNDMLYIYDWGGGTWSGKMKFKGRETVEAQEMIRED</sequence>
<evidence type="ECO:0000313" key="2">
    <source>
        <dbReference type="Proteomes" id="UP001165460"/>
    </source>
</evidence>
<accession>A0ABS9ZSP2</accession>
<gene>
    <name evidence="1" type="ORF">MMF97_01610</name>
</gene>